<evidence type="ECO:0000313" key="1">
    <source>
        <dbReference type="EMBL" id="JAA77855.1"/>
    </source>
</evidence>
<proteinExistence type="predicted"/>
<name>S4NWB6_9NEOP</name>
<reference evidence="1" key="2">
    <citation type="submission" date="2013-05" db="EMBL/GenBank/DDBJ databases">
        <authorList>
            <person name="Carter J.-M."/>
            <person name="Baker S.C."/>
            <person name="Pink R."/>
            <person name="Carter D.R.F."/>
            <person name="Collins A."/>
            <person name="Tomlin J."/>
            <person name="Gibbs M."/>
            <person name="Breuker C.J."/>
        </authorList>
    </citation>
    <scope>NUCLEOTIDE SEQUENCE</scope>
    <source>
        <tissue evidence="1">Ovary</tissue>
    </source>
</reference>
<sequence>MFFKEVKFSTTVVARKQCSSDYKVPLMAFTKWDALLMSQVGVQHEPTLGHSQQTPYTGVPSPNSLVPQTGYLVQCIKLSRAVTITAPNATIITEFRVALRYTTSLCRN</sequence>
<protein>
    <submittedName>
        <fullName evidence="1">Uncharacterized protein</fullName>
    </submittedName>
</protein>
<dbReference type="EMBL" id="GAIX01014705">
    <property type="protein sequence ID" value="JAA77855.1"/>
    <property type="molecule type" value="Transcribed_RNA"/>
</dbReference>
<reference evidence="1" key="1">
    <citation type="journal article" date="2013" name="BMC Genomics">
        <title>Unscrambling butterfly oogenesis.</title>
        <authorList>
            <person name="Carter J.M."/>
            <person name="Baker S.C."/>
            <person name="Pink R."/>
            <person name="Carter D.R."/>
            <person name="Collins A."/>
            <person name="Tomlin J."/>
            <person name="Gibbs M."/>
            <person name="Breuker C.J."/>
        </authorList>
    </citation>
    <scope>NUCLEOTIDE SEQUENCE</scope>
    <source>
        <tissue evidence="1">Ovary</tissue>
    </source>
</reference>
<dbReference type="AlphaFoldDB" id="S4NWB6"/>
<feature type="non-terminal residue" evidence="1">
    <location>
        <position position="108"/>
    </location>
</feature>
<accession>S4NWB6</accession>
<organism evidence="1">
    <name type="scientific">Pararge aegeria</name>
    <name type="common">speckled wood butterfly</name>
    <dbReference type="NCBI Taxonomy" id="116150"/>
    <lineage>
        <taxon>Eukaryota</taxon>
        <taxon>Metazoa</taxon>
        <taxon>Ecdysozoa</taxon>
        <taxon>Arthropoda</taxon>
        <taxon>Hexapoda</taxon>
        <taxon>Insecta</taxon>
        <taxon>Pterygota</taxon>
        <taxon>Neoptera</taxon>
        <taxon>Endopterygota</taxon>
        <taxon>Lepidoptera</taxon>
        <taxon>Glossata</taxon>
        <taxon>Ditrysia</taxon>
        <taxon>Papilionoidea</taxon>
        <taxon>Nymphalidae</taxon>
        <taxon>Satyrinae</taxon>
        <taxon>Satyrini</taxon>
        <taxon>Parargina</taxon>
        <taxon>Pararge</taxon>
    </lineage>
</organism>